<dbReference type="Gene3D" id="1.10.260.40">
    <property type="entry name" value="lambda repressor-like DNA-binding domains"/>
    <property type="match status" value="1"/>
</dbReference>
<feature type="domain" description="HTH cro/C1-type" evidence="1">
    <location>
        <begin position="20"/>
        <end position="59"/>
    </location>
</feature>
<dbReference type="Proteomes" id="UP001172778">
    <property type="component" value="Unassembled WGS sequence"/>
</dbReference>
<accession>A0ABT7DYZ1</accession>
<organism evidence="2 3">
    <name type="scientific">Parachitinimonas caeni</name>
    <dbReference type="NCBI Taxonomy" id="3031301"/>
    <lineage>
        <taxon>Bacteria</taxon>
        <taxon>Pseudomonadati</taxon>
        <taxon>Pseudomonadota</taxon>
        <taxon>Betaproteobacteria</taxon>
        <taxon>Neisseriales</taxon>
        <taxon>Chitinibacteraceae</taxon>
        <taxon>Parachitinimonas</taxon>
    </lineage>
</organism>
<evidence type="ECO:0000259" key="1">
    <source>
        <dbReference type="PROSITE" id="PS50943"/>
    </source>
</evidence>
<reference evidence="2" key="1">
    <citation type="submission" date="2023-03" db="EMBL/GenBank/DDBJ databases">
        <title>Chitinimonas shenzhenensis gen. nov., sp. nov., a novel member of family Burkholderiaceae isolated from activated sludge collected in Shen Zhen, China.</title>
        <authorList>
            <person name="Wang X."/>
        </authorList>
    </citation>
    <scope>NUCLEOTIDE SEQUENCE</scope>
    <source>
        <strain evidence="2">DQS-5</strain>
    </source>
</reference>
<proteinExistence type="predicted"/>
<comment type="caution">
    <text evidence="2">The sequence shown here is derived from an EMBL/GenBank/DDBJ whole genome shotgun (WGS) entry which is preliminary data.</text>
</comment>
<evidence type="ECO:0000313" key="2">
    <source>
        <dbReference type="EMBL" id="MDK2125280.1"/>
    </source>
</evidence>
<dbReference type="EMBL" id="JARRAF010000017">
    <property type="protein sequence ID" value="MDK2125280.1"/>
    <property type="molecule type" value="Genomic_DNA"/>
</dbReference>
<dbReference type="Pfam" id="PF01381">
    <property type="entry name" value="HTH_3"/>
    <property type="match status" value="1"/>
</dbReference>
<dbReference type="InterPro" id="IPR001387">
    <property type="entry name" value="Cro/C1-type_HTH"/>
</dbReference>
<protein>
    <submittedName>
        <fullName evidence="2">Helix-turn-helix transcriptional regulator</fullName>
    </submittedName>
</protein>
<dbReference type="RefSeq" id="WP_284101592.1">
    <property type="nucleotide sequence ID" value="NZ_JARRAF010000017.1"/>
</dbReference>
<evidence type="ECO:0000313" key="3">
    <source>
        <dbReference type="Proteomes" id="UP001172778"/>
    </source>
</evidence>
<dbReference type="SUPFAM" id="SSF47413">
    <property type="entry name" value="lambda repressor-like DNA-binding domains"/>
    <property type="match status" value="1"/>
</dbReference>
<gene>
    <name evidence="2" type="ORF">PZA18_14580</name>
</gene>
<dbReference type="InterPro" id="IPR010982">
    <property type="entry name" value="Lambda_DNA-bd_dom_sf"/>
</dbReference>
<dbReference type="CDD" id="cd00093">
    <property type="entry name" value="HTH_XRE"/>
    <property type="match status" value="1"/>
</dbReference>
<sequence length="140" mass="15498">MSDFASRLRELIGDQPLSVFSRRVSLSESLLRKYLTGSEPSLGRASQIARATGCSLEWLATGDGERNRQTEAIDLDALELAASLTFDRLGNMTNVHHEPRAMKLVIALYQYLQATRLEDGGYDRVAARNFLGYLSSLCGL</sequence>
<dbReference type="PROSITE" id="PS50943">
    <property type="entry name" value="HTH_CROC1"/>
    <property type="match status" value="1"/>
</dbReference>
<name>A0ABT7DYZ1_9NEIS</name>
<keyword evidence="3" id="KW-1185">Reference proteome</keyword>